<keyword evidence="3" id="KW-1185">Reference proteome</keyword>
<dbReference type="Proteomes" id="UP001206128">
    <property type="component" value="Unassembled WGS sequence"/>
</dbReference>
<accession>A0AAE3GI60</accession>
<dbReference type="AlphaFoldDB" id="A0AAE3GI60"/>
<dbReference type="EMBL" id="JAMTCK010000015">
    <property type="protein sequence ID" value="MCP2168626.1"/>
    <property type="molecule type" value="Genomic_DNA"/>
</dbReference>
<proteinExistence type="predicted"/>
<evidence type="ECO:0000313" key="3">
    <source>
        <dbReference type="Proteomes" id="UP001206128"/>
    </source>
</evidence>
<dbReference type="InterPro" id="IPR026935">
    <property type="entry name" value="BtrH_N"/>
</dbReference>
<protein>
    <submittedName>
        <fullName evidence="2">Butirosin biosynthesis protein H, N-terminal</fullName>
    </submittedName>
</protein>
<reference evidence="2" key="1">
    <citation type="submission" date="2022-06" db="EMBL/GenBank/DDBJ databases">
        <title>Genomic Encyclopedia of Archaeal and Bacterial Type Strains, Phase II (KMG-II): from individual species to whole genera.</title>
        <authorList>
            <person name="Goeker M."/>
        </authorList>
    </citation>
    <scope>NUCLEOTIDE SEQUENCE</scope>
    <source>
        <strain evidence="2">DSM 43935</strain>
    </source>
</reference>
<organism evidence="2 3">
    <name type="scientific">Goodfellowiella coeruleoviolacea</name>
    <dbReference type="NCBI Taxonomy" id="334858"/>
    <lineage>
        <taxon>Bacteria</taxon>
        <taxon>Bacillati</taxon>
        <taxon>Actinomycetota</taxon>
        <taxon>Actinomycetes</taxon>
        <taxon>Pseudonocardiales</taxon>
        <taxon>Pseudonocardiaceae</taxon>
        <taxon>Goodfellowiella</taxon>
    </lineage>
</organism>
<gene>
    <name evidence="2" type="ORF">LX83_005504</name>
</gene>
<evidence type="ECO:0000259" key="1">
    <source>
        <dbReference type="Pfam" id="PF14399"/>
    </source>
</evidence>
<evidence type="ECO:0000313" key="2">
    <source>
        <dbReference type="EMBL" id="MCP2168626.1"/>
    </source>
</evidence>
<dbReference type="RefSeq" id="WP_253776661.1">
    <property type="nucleotide sequence ID" value="NZ_JAMTCK010000015.1"/>
</dbReference>
<comment type="caution">
    <text evidence="2">The sequence shown here is derived from an EMBL/GenBank/DDBJ whole genome shotgun (WGS) entry which is preliminary data.</text>
</comment>
<feature type="domain" description="Butirosin biosynthesis protein H N-terminal" evidence="1">
    <location>
        <begin position="34"/>
        <end position="138"/>
    </location>
</feature>
<dbReference type="Pfam" id="PF14399">
    <property type="entry name" value="BtrH_N"/>
    <property type="match status" value="1"/>
</dbReference>
<sequence>MTHRDVRSDKFTSLDHITASYGTLLAHTDRDPAVLGDDWGYHLVQPVSAEWPLACLRITRRPPEATLRFWYGLGVTAVRHASGARAWTTIRRLLDNGQPAIVPVDAFHLPHSAHHRMSHHAHRVVLTGYAGSEVTVVDSHRENPFAGAVRVDTLTAAMGSDELAAHRDEPDWRHCVISVLEPPEPDTTPLAARPAQLAAALDRNTRAAVPGDPRRTARTGRSLLRECADALRVDAPALAGLSPEGLAETRAWCTAVASQRALNARFLRVAAEALGRPGLHDCAERAERLARRWCTAGSYLYVQLPRKRTAAVLGVAGQLEEIAALEALWCGEIRRALAG</sequence>
<name>A0AAE3GI60_9PSEU</name>